<dbReference type="PANTHER" id="PTHR45444:SF3">
    <property type="entry name" value="XANTHINE DEHYDROGENASE"/>
    <property type="match status" value="1"/>
</dbReference>
<dbReference type="Pfam" id="PF02738">
    <property type="entry name" value="MoCoBD_1"/>
    <property type="match status" value="1"/>
</dbReference>
<dbReference type="InterPro" id="IPR037165">
    <property type="entry name" value="AldOxase/xan_DH_Mopterin-bd_sf"/>
</dbReference>
<dbReference type="InterPro" id="IPR036856">
    <property type="entry name" value="Ald_Oxase/Xan_DH_a/b_sf"/>
</dbReference>
<dbReference type="GO" id="GO:0005506">
    <property type="term" value="F:iron ion binding"/>
    <property type="evidence" value="ECO:0007669"/>
    <property type="project" value="InterPro"/>
</dbReference>
<organism evidence="3">
    <name type="scientific">Candidatus Electrothrix aestuarii</name>
    <dbReference type="NCBI Taxonomy" id="3062594"/>
    <lineage>
        <taxon>Bacteria</taxon>
        <taxon>Pseudomonadati</taxon>
        <taxon>Thermodesulfobacteriota</taxon>
        <taxon>Desulfobulbia</taxon>
        <taxon>Desulfobulbales</taxon>
        <taxon>Desulfobulbaceae</taxon>
        <taxon>Candidatus Electrothrix</taxon>
    </lineage>
</organism>
<dbReference type="KEGG" id="eaj:Q3M24_13780"/>
<dbReference type="EMBL" id="CP159373">
    <property type="protein sequence ID" value="XCN71380.1"/>
    <property type="molecule type" value="Genomic_DNA"/>
</dbReference>
<gene>
    <name evidence="3" type="ORF">Q3M24_13780</name>
</gene>
<evidence type="ECO:0000256" key="1">
    <source>
        <dbReference type="ARBA" id="ARBA00053029"/>
    </source>
</evidence>
<dbReference type="Gene3D" id="3.90.1170.50">
    <property type="entry name" value="Aldehyde oxidase/xanthine dehydrogenase, a/b hammerhead"/>
    <property type="match status" value="1"/>
</dbReference>
<accession>A0AAU8LRC5</accession>
<dbReference type="Pfam" id="PF20256">
    <property type="entry name" value="MoCoBD_2"/>
    <property type="match status" value="1"/>
</dbReference>
<dbReference type="InterPro" id="IPR016208">
    <property type="entry name" value="Ald_Oxase/xanthine_DH-like"/>
</dbReference>
<evidence type="ECO:0000259" key="2">
    <source>
        <dbReference type="SMART" id="SM01008"/>
    </source>
</evidence>
<evidence type="ECO:0000313" key="3">
    <source>
        <dbReference type="EMBL" id="XCN71380.1"/>
    </source>
</evidence>
<reference evidence="3" key="1">
    <citation type="journal article" date="2024" name="Syst. Appl. Microbiol.">
        <title>First single-strain enrichments of Electrothrix cable bacteria, description of E. aestuarii sp. nov. and E. rattekaaiensis sp. nov., and proposal of a cable bacteria taxonomy following the rules of the SeqCode.</title>
        <authorList>
            <person name="Plum-Jensen L.E."/>
            <person name="Schramm A."/>
            <person name="Marshall I.P.G."/>
        </authorList>
    </citation>
    <scope>NUCLEOTIDE SEQUENCE</scope>
    <source>
        <strain evidence="3">Rat1</strain>
    </source>
</reference>
<dbReference type="InterPro" id="IPR046867">
    <property type="entry name" value="AldOxase/xan_DH_MoCoBD2"/>
</dbReference>
<dbReference type="InterPro" id="IPR000674">
    <property type="entry name" value="Ald_Oxase/Xan_DH_a/b"/>
</dbReference>
<reference evidence="3" key="2">
    <citation type="submission" date="2024-06" db="EMBL/GenBank/DDBJ databases">
        <authorList>
            <person name="Plum-Jensen L.E."/>
            <person name="Schramm A."/>
            <person name="Marshall I.P.G."/>
        </authorList>
    </citation>
    <scope>NUCLEOTIDE SEQUENCE</scope>
    <source>
        <strain evidence="3">Rat1</strain>
    </source>
</reference>
<dbReference type="Gene3D" id="3.30.365.10">
    <property type="entry name" value="Aldehyde oxidase/xanthine dehydrogenase, molybdopterin binding domain"/>
    <property type="match status" value="4"/>
</dbReference>
<dbReference type="SMART" id="SM01008">
    <property type="entry name" value="Ald_Xan_dh_C"/>
    <property type="match status" value="1"/>
</dbReference>
<dbReference type="FunFam" id="3.30.365.10:FF:000001">
    <property type="entry name" value="Xanthine dehydrogenase oxidase"/>
    <property type="match status" value="1"/>
</dbReference>
<feature type="domain" description="Aldehyde oxidase/xanthine dehydrogenase a/b hammerhead" evidence="2">
    <location>
        <begin position="11"/>
        <end position="118"/>
    </location>
</feature>
<dbReference type="SUPFAM" id="SSF56003">
    <property type="entry name" value="Molybdenum cofactor-binding domain"/>
    <property type="match status" value="1"/>
</dbReference>
<dbReference type="Pfam" id="PF01315">
    <property type="entry name" value="Ald_Xan_dh_C"/>
    <property type="match status" value="1"/>
</dbReference>
<sequence>MKPKDPLLNVQGKSLFIDDLPLAEETLYGAVIPSPSPHGRIIGFQTDKALTAKGVKAVLRAQDISGTNQIGNVILDELLFAEQEVHFLGQPLGLIVAESASAARLALSLLEIKIEELAPIFDPREAFAQNAFIAPPITVCCGDIDQAWQQCAHIFAGTASTGGQEHVYFETQSALAFPVEGGGIKILSSTQAPNLVQVMTARVLGLPMHQIEVDVARLGGAFGGKEDQATAWAVMAALASQHTGKPVKIVLERHEDMIMTGKRHPYSADYKIGLSEAGKILAFETTYYQDAGASADLSTAILERSMLHATNSYYIPNVKITGACCRTNTTPNTAFRGFGAPQAMFIMEAAIHHAAKGMNIEAEQIQRANLLKEGDTLPCGMPMEPCNARKCLHQAKRLYDIKQTKQNIQEFNTNNRLYKKGMALMPVCFGISFTTTFLNQAGALVHVYTDGSVSISTGAIEMGQGVNEKIASIAARTFSLSREKIKIESTNTTRIANASPTAASSGADLNGNATQLACLSIAERLKKVASEKLGGCQNASIEFSQGMVSAQGCEETMRWEELVRLAYINRVNLSAQAYYATPHIWFDKSTGKGKPFAYHVYGLALVEVTLDALRGTYSIDSVRLVHDSGKSLHPQIDQGQIEGAVVQGLGWTSLETLCYGKDGRLLTDSLSSYKIPDLYFAPENIEISFLEDSQNAYGPFHSKAIGEPPFMYGIGAYFALANAMRAFDPDIAIKYDAPWTPEKVFMALKHQQSEVH</sequence>
<name>A0AAU8LRC5_9BACT</name>
<dbReference type="GO" id="GO:0016491">
    <property type="term" value="F:oxidoreductase activity"/>
    <property type="evidence" value="ECO:0007669"/>
    <property type="project" value="InterPro"/>
</dbReference>
<proteinExistence type="predicted"/>
<dbReference type="PANTHER" id="PTHR45444">
    <property type="entry name" value="XANTHINE DEHYDROGENASE"/>
    <property type="match status" value="1"/>
</dbReference>
<dbReference type="InterPro" id="IPR008274">
    <property type="entry name" value="AldOxase/xan_DH_MoCoBD1"/>
</dbReference>
<dbReference type="AlphaFoldDB" id="A0AAU8LRC5"/>
<comment type="cofactor">
    <cofactor evidence="1">
        <name>Mo-molybdopterin cytosine dinucleotide</name>
        <dbReference type="ChEBI" id="CHEBI:71308"/>
    </cofactor>
</comment>
<protein>
    <submittedName>
        <fullName evidence="3">Molybdopterin cofactor-binding domain-containing protein</fullName>
    </submittedName>
</protein>
<dbReference type="SUPFAM" id="SSF54665">
    <property type="entry name" value="CO dehydrogenase molybdoprotein N-domain-like"/>
    <property type="match status" value="1"/>
</dbReference>